<reference evidence="1" key="1">
    <citation type="submission" date="2022-01" db="EMBL/GenBank/DDBJ databases">
        <title>Comparative genomics reveals a dynamic genome evolution in the ectomycorrhizal milk-cap (Lactarius) mushrooms.</title>
        <authorList>
            <consortium name="DOE Joint Genome Institute"/>
            <person name="Lebreton A."/>
            <person name="Tang N."/>
            <person name="Kuo A."/>
            <person name="LaButti K."/>
            <person name="Drula E."/>
            <person name="Barry K."/>
            <person name="Clum A."/>
            <person name="Lipzen A."/>
            <person name="Mousain D."/>
            <person name="Ng V."/>
            <person name="Wang R."/>
            <person name="Wang X."/>
            <person name="Dai Y."/>
            <person name="Henrissat B."/>
            <person name="Grigoriev I.V."/>
            <person name="Guerin-Laguette A."/>
            <person name="Yu F."/>
            <person name="Martin F.M."/>
        </authorList>
    </citation>
    <scope>NUCLEOTIDE SEQUENCE</scope>
    <source>
        <strain evidence="1">QP</strain>
    </source>
</reference>
<organism evidence="1 2">
    <name type="scientific">Lactarius akahatsu</name>
    <dbReference type="NCBI Taxonomy" id="416441"/>
    <lineage>
        <taxon>Eukaryota</taxon>
        <taxon>Fungi</taxon>
        <taxon>Dikarya</taxon>
        <taxon>Basidiomycota</taxon>
        <taxon>Agaricomycotina</taxon>
        <taxon>Agaricomycetes</taxon>
        <taxon>Russulales</taxon>
        <taxon>Russulaceae</taxon>
        <taxon>Lactarius</taxon>
    </lineage>
</organism>
<dbReference type="Proteomes" id="UP001201163">
    <property type="component" value="Unassembled WGS sequence"/>
</dbReference>
<comment type="caution">
    <text evidence="1">The sequence shown here is derived from an EMBL/GenBank/DDBJ whole genome shotgun (WGS) entry which is preliminary data.</text>
</comment>
<evidence type="ECO:0000313" key="1">
    <source>
        <dbReference type="EMBL" id="KAH8985475.1"/>
    </source>
</evidence>
<proteinExistence type="predicted"/>
<protein>
    <recommendedName>
        <fullName evidence="3">CHAT domain-containing protein</fullName>
    </recommendedName>
</protein>
<evidence type="ECO:0000313" key="2">
    <source>
        <dbReference type="Proteomes" id="UP001201163"/>
    </source>
</evidence>
<gene>
    <name evidence="1" type="ORF">EDB92DRAFT_1360878</name>
</gene>
<keyword evidence="2" id="KW-1185">Reference proteome</keyword>
<sequence length="145" mass="16828">LIGDRQPFNALFKLHRENLTLLEIVRSQLPTAEFTFLSADHIAELTKDRIVDEGPHLAVAIQFCRFRSVIIGTMWTMADTDGVDLSKYFYKYIFSELRLERRATLREICDGASVCGGEKLQRRGVTLERWVNCCSLRRMIARREM</sequence>
<evidence type="ECO:0008006" key="3">
    <source>
        <dbReference type="Google" id="ProtNLM"/>
    </source>
</evidence>
<dbReference type="EMBL" id="JAKELL010000063">
    <property type="protein sequence ID" value="KAH8985475.1"/>
    <property type="molecule type" value="Genomic_DNA"/>
</dbReference>
<dbReference type="AlphaFoldDB" id="A0AAD4LFN1"/>
<feature type="non-terminal residue" evidence="1">
    <location>
        <position position="145"/>
    </location>
</feature>
<name>A0AAD4LFN1_9AGAM</name>
<accession>A0AAD4LFN1</accession>